<protein>
    <submittedName>
        <fullName evidence="1">Uncharacterized protein</fullName>
    </submittedName>
</protein>
<reference evidence="1 2" key="1">
    <citation type="submission" date="2021-03" db="EMBL/GenBank/DDBJ databases">
        <title>Sequencing the genomes of 1000 actinobacteria strains.</title>
        <authorList>
            <person name="Klenk H.-P."/>
        </authorList>
    </citation>
    <scope>NUCLEOTIDE SEQUENCE [LARGE SCALE GENOMIC DNA]</scope>
    <source>
        <strain evidence="1 2">DSM 13468</strain>
    </source>
</reference>
<name>A0ABS4WUI4_9MICO</name>
<dbReference type="EMBL" id="JAGIOA010000001">
    <property type="protein sequence ID" value="MBP2379850.1"/>
    <property type="molecule type" value="Genomic_DNA"/>
</dbReference>
<keyword evidence="2" id="KW-1185">Reference proteome</keyword>
<accession>A0ABS4WUI4</accession>
<proteinExistence type="predicted"/>
<evidence type="ECO:0000313" key="1">
    <source>
        <dbReference type="EMBL" id="MBP2379850.1"/>
    </source>
</evidence>
<evidence type="ECO:0000313" key="2">
    <source>
        <dbReference type="Proteomes" id="UP000703720"/>
    </source>
</evidence>
<dbReference type="Proteomes" id="UP000703720">
    <property type="component" value="Unassembled WGS sequence"/>
</dbReference>
<dbReference type="RefSeq" id="WP_210098850.1">
    <property type="nucleotide sequence ID" value="NZ_BAAAIO010000002.1"/>
</dbReference>
<organism evidence="1 2">
    <name type="scientific">Microbacterium phyllosphaerae</name>
    <dbReference type="NCBI Taxonomy" id="124798"/>
    <lineage>
        <taxon>Bacteria</taxon>
        <taxon>Bacillati</taxon>
        <taxon>Actinomycetota</taxon>
        <taxon>Actinomycetes</taxon>
        <taxon>Micrococcales</taxon>
        <taxon>Microbacteriaceae</taxon>
        <taxon>Microbacterium</taxon>
    </lineage>
</organism>
<sequence length="185" mass="19099">MRRALPWILGGLLVIAAGAITAVTPDDESLVGATVQRGSFGDTVASRTLIATASDATFADELAVPSSDWSAAGNWLIVTVVASAPTTEVDSAIQLATLVVGDRVFHSSERPSASLKGTPLRVGIDTVGTLAFELPPDVTTGTAELRLTTSYVTPELDDLVAIPLVLDDLERTASIELVDSGVSAP</sequence>
<gene>
    <name evidence="1" type="ORF">JOF42_003345</name>
</gene>
<comment type="caution">
    <text evidence="1">The sequence shown here is derived from an EMBL/GenBank/DDBJ whole genome shotgun (WGS) entry which is preliminary data.</text>
</comment>